<keyword evidence="2" id="KW-1185">Reference proteome</keyword>
<gene>
    <name evidence="1" type="ORF">MUK42_14902</name>
</gene>
<proteinExistence type="predicted"/>
<evidence type="ECO:0000313" key="1">
    <source>
        <dbReference type="EMBL" id="URE10745.1"/>
    </source>
</evidence>
<name>A0A9E7KCF3_9LILI</name>
<dbReference type="AlphaFoldDB" id="A0A9E7KCF3"/>
<evidence type="ECO:0000313" key="2">
    <source>
        <dbReference type="Proteomes" id="UP001055439"/>
    </source>
</evidence>
<reference evidence="1" key="1">
    <citation type="submission" date="2022-05" db="EMBL/GenBank/DDBJ databases">
        <title>The Musa troglodytarum L. genome provides insights into the mechanism of non-climacteric behaviour and enrichment of carotenoids.</title>
        <authorList>
            <person name="Wang J."/>
        </authorList>
    </citation>
    <scope>NUCLEOTIDE SEQUENCE</scope>
    <source>
        <tissue evidence="1">Leaf</tissue>
    </source>
</reference>
<dbReference type="Proteomes" id="UP001055439">
    <property type="component" value="Chromosome 6"/>
</dbReference>
<sequence>VEPLWDQIVAHLLELADNSNPQVRNLALDALDQSICAVLGSDEFQGIKASQQLPDSHVSIIIIFFRMSLLLSIVN</sequence>
<dbReference type="OrthoDB" id="294853at2759"/>
<dbReference type="EMBL" id="CP097508">
    <property type="protein sequence ID" value="URE10745.1"/>
    <property type="molecule type" value="Genomic_DNA"/>
</dbReference>
<accession>A0A9E7KCF3</accession>
<organism evidence="1 2">
    <name type="scientific">Musa troglodytarum</name>
    <name type="common">fe'i banana</name>
    <dbReference type="NCBI Taxonomy" id="320322"/>
    <lineage>
        <taxon>Eukaryota</taxon>
        <taxon>Viridiplantae</taxon>
        <taxon>Streptophyta</taxon>
        <taxon>Embryophyta</taxon>
        <taxon>Tracheophyta</taxon>
        <taxon>Spermatophyta</taxon>
        <taxon>Magnoliopsida</taxon>
        <taxon>Liliopsida</taxon>
        <taxon>Zingiberales</taxon>
        <taxon>Musaceae</taxon>
        <taxon>Musa</taxon>
    </lineage>
</organism>
<feature type="non-terminal residue" evidence="1">
    <location>
        <position position="1"/>
    </location>
</feature>
<protein>
    <submittedName>
        <fullName evidence="1">Uncharacterized protein</fullName>
    </submittedName>
</protein>